<feature type="active site" description="Schiff-base intermediate with substrate" evidence="7">
    <location>
        <position position="36"/>
    </location>
</feature>
<dbReference type="KEGG" id="hdn:Hden_1466"/>
<evidence type="ECO:0000256" key="3">
    <source>
        <dbReference type="ARBA" id="ARBA00023239"/>
    </source>
</evidence>
<feature type="active site" description="Proton acceptor" evidence="7">
    <location>
        <position position="94"/>
    </location>
</feature>
<comment type="function">
    <text evidence="1">Catalyzes the formation of 4-(hydroxymethyl)-2-furancarboxaldehyde phosphate (4-HFC-P) from two molecules of glyceraldehyde-3-P (GA-3-P).</text>
</comment>
<proteinExistence type="predicted"/>
<comment type="catalytic activity">
    <reaction evidence="6">
        <text>2 D-glyceraldehyde 3-phosphate = 4-(hydroxymethyl)-2-furancarboxaldehyde phosphate + phosphate + 2 H2O</text>
        <dbReference type="Rhea" id="RHEA:43536"/>
        <dbReference type="ChEBI" id="CHEBI:15377"/>
        <dbReference type="ChEBI" id="CHEBI:43474"/>
        <dbReference type="ChEBI" id="CHEBI:59776"/>
        <dbReference type="ChEBI" id="CHEBI:83407"/>
        <dbReference type="EC" id="4.2.3.153"/>
    </reaction>
</comment>
<evidence type="ECO:0000313" key="9">
    <source>
        <dbReference type="Proteomes" id="UP000002033"/>
    </source>
</evidence>
<dbReference type="Proteomes" id="UP000002033">
    <property type="component" value="Chromosome"/>
</dbReference>
<dbReference type="EMBL" id="CP002083">
    <property type="protein sequence ID" value="ADJ23278.1"/>
    <property type="molecule type" value="Genomic_DNA"/>
</dbReference>
<dbReference type="STRING" id="582899.Hden_1466"/>
<evidence type="ECO:0000313" key="8">
    <source>
        <dbReference type="EMBL" id="ADJ23278.1"/>
    </source>
</evidence>
<evidence type="ECO:0000256" key="2">
    <source>
        <dbReference type="ARBA" id="ARBA00012553"/>
    </source>
</evidence>
<keyword evidence="4" id="KW-0704">Schiff base</keyword>
<dbReference type="SUPFAM" id="SSF51366">
    <property type="entry name" value="Ribulose-phoshate binding barrel"/>
    <property type="match status" value="1"/>
</dbReference>
<dbReference type="OrthoDB" id="7580479at2"/>
<dbReference type="PIRSF" id="PIRSF015957">
    <property type="entry name" value="UCP015957"/>
    <property type="match status" value="1"/>
</dbReference>
<evidence type="ECO:0000256" key="6">
    <source>
        <dbReference type="ARBA" id="ARBA00047628"/>
    </source>
</evidence>
<protein>
    <recommendedName>
        <fullName evidence="2">(5-formylfuran-3-yl)methyl phosphate synthase</fullName>
        <ecNumber evidence="2">4.2.3.153</ecNumber>
    </recommendedName>
    <alternativeName>
        <fullName evidence="5">4-(hydroxymethyl)-2-furancarboxaldehyde-phosphate synthase</fullName>
    </alternativeName>
</protein>
<evidence type="ECO:0000256" key="5">
    <source>
        <dbReference type="ARBA" id="ARBA00032523"/>
    </source>
</evidence>
<reference evidence="9" key="1">
    <citation type="journal article" date="2011" name="J. Bacteriol.">
        <title>Genome sequences of eight morphologically diverse alphaproteobacteria.</title>
        <authorList>
            <consortium name="US DOE Joint Genome Institute"/>
            <person name="Brown P.J."/>
            <person name="Kysela D.T."/>
            <person name="Buechlein A."/>
            <person name="Hemmerich C."/>
            <person name="Brun Y.V."/>
        </authorList>
    </citation>
    <scope>NUCLEOTIDE SEQUENCE [LARGE SCALE GENOMIC DNA]</scope>
    <source>
        <strain evidence="9">ATCC 51888 / DSM 1869 / NCIB 11706 / TK 0415</strain>
    </source>
</reference>
<evidence type="ECO:0000256" key="4">
    <source>
        <dbReference type="ARBA" id="ARBA00023270"/>
    </source>
</evidence>
<name>D8JXR9_HYPDA</name>
<dbReference type="EC" id="4.2.3.153" evidence="2"/>
<dbReference type="InterPro" id="IPR007565">
    <property type="entry name" value="4HFCP_synth"/>
</dbReference>
<evidence type="ECO:0000256" key="1">
    <source>
        <dbReference type="ARBA" id="ARBA00003810"/>
    </source>
</evidence>
<keyword evidence="3" id="KW-0456">Lyase</keyword>
<dbReference type="HOGENOM" id="CLU_068659_0_0_5"/>
<evidence type="ECO:0000256" key="7">
    <source>
        <dbReference type="PIRSR" id="PIRSR015957-1"/>
    </source>
</evidence>
<organism evidence="8 9">
    <name type="scientific">Hyphomicrobium denitrificans (strain ATCC 51888 / DSM 1869 / NCIMB 11706 / TK 0415)</name>
    <dbReference type="NCBI Taxonomy" id="582899"/>
    <lineage>
        <taxon>Bacteria</taxon>
        <taxon>Pseudomonadati</taxon>
        <taxon>Pseudomonadota</taxon>
        <taxon>Alphaproteobacteria</taxon>
        <taxon>Hyphomicrobiales</taxon>
        <taxon>Hyphomicrobiaceae</taxon>
        <taxon>Hyphomicrobium</taxon>
    </lineage>
</organism>
<dbReference type="GO" id="GO:0016829">
    <property type="term" value="F:lyase activity"/>
    <property type="evidence" value="ECO:0007669"/>
    <property type="project" value="UniProtKB-KW"/>
</dbReference>
<gene>
    <name evidence="8" type="ordered locus">Hden_1466</name>
</gene>
<dbReference type="InterPro" id="IPR011060">
    <property type="entry name" value="RibuloseP-bd_barrel"/>
</dbReference>
<dbReference type="eggNOG" id="COG1891">
    <property type="taxonomic scope" value="Bacteria"/>
</dbReference>
<dbReference type="AlphaFoldDB" id="D8JXR9"/>
<sequence precursor="true">MIDNLKGRRPAFLASVTSAAEASLVLAGGAGVIDCKDPSAGALGALPEAVVREIVEAVSGRLPVSATVGDLPPQPSALVEAVEHMAATGVEIVKVGFFGDDDARPAISALGKAKLGRARLVAVLMADQAPDFDLIPHFAANGFAGVMLDTANKAAGRLPTVLPASELSKFVLLARKSGLMSGLAGSLRLEDIAPLASLGSDVLGFRGALCETGRSSKLDPARVAAVRLEINRVQTIETAREKSVA</sequence>
<dbReference type="Pfam" id="PF04476">
    <property type="entry name" value="4HFCP_synth"/>
    <property type="match status" value="1"/>
</dbReference>
<dbReference type="RefSeq" id="WP_013215493.1">
    <property type="nucleotide sequence ID" value="NC_014313.1"/>
</dbReference>
<keyword evidence="9" id="KW-1185">Reference proteome</keyword>
<accession>D8JXR9</accession>